<name>A0A0A3II34_9BACI</name>
<evidence type="ECO:0000256" key="2">
    <source>
        <dbReference type="ARBA" id="ARBA00022801"/>
    </source>
</evidence>
<dbReference type="PIRSF" id="PIRSF005639">
    <property type="entry name" value="Glut_amidoT_SNO"/>
    <property type="match status" value="1"/>
</dbReference>
<dbReference type="UniPathway" id="UPA00245"/>
<dbReference type="GO" id="GO:0004359">
    <property type="term" value="F:glutaminase activity"/>
    <property type="evidence" value="ECO:0007669"/>
    <property type="project" value="UniProtKB-UniRule"/>
</dbReference>
<dbReference type="InterPro" id="IPR021196">
    <property type="entry name" value="PdxT/SNO_CS"/>
</dbReference>
<dbReference type="CDD" id="cd01749">
    <property type="entry name" value="GATase1_PB"/>
    <property type="match status" value="1"/>
</dbReference>
<keyword evidence="2 10" id="KW-0378">Hydrolase</keyword>
<comment type="similarity">
    <text evidence="1 10">Belongs to the glutaminase PdxT/SNO family.</text>
</comment>
<evidence type="ECO:0000256" key="11">
    <source>
        <dbReference type="PIRSR" id="PIRSR005639-1"/>
    </source>
</evidence>
<dbReference type="PROSITE" id="PS51130">
    <property type="entry name" value="PDXT_SNO_2"/>
    <property type="match status" value="1"/>
</dbReference>
<dbReference type="Pfam" id="PF01174">
    <property type="entry name" value="SNO"/>
    <property type="match status" value="1"/>
</dbReference>
<dbReference type="EC" id="4.3.3.6" evidence="10"/>
<evidence type="ECO:0000256" key="9">
    <source>
        <dbReference type="ARBA" id="ARBA00064749"/>
    </source>
</evidence>
<dbReference type="PANTHER" id="PTHR31559:SF0">
    <property type="entry name" value="PYRIDOXAL 5'-PHOSPHATE SYNTHASE SUBUNIT SNO1-RELATED"/>
    <property type="match status" value="1"/>
</dbReference>
<comment type="catalytic activity">
    <reaction evidence="6 10">
        <text>aldehydo-D-ribose 5-phosphate + D-glyceraldehyde 3-phosphate + L-glutamine = pyridoxal 5'-phosphate + L-glutamate + phosphate + 3 H2O + H(+)</text>
        <dbReference type="Rhea" id="RHEA:31507"/>
        <dbReference type="ChEBI" id="CHEBI:15377"/>
        <dbReference type="ChEBI" id="CHEBI:15378"/>
        <dbReference type="ChEBI" id="CHEBI:29985"/>
        <dbReference type="ChEBI" id="CHEBI:43474"/>
        <dbReference type="ChEBI" id="CHEBI:58273"/>
        <dbReference type="ChEBI" id="CHEBI:58359"/>
        <dbReference type="ChEBI" id="CHEBI:59776"/>
        <dbReference type="ChEBI" id="CHEBI:597326"/>
        <dbReference type="EC" id="4.3.3.6"/>
    </reaction>
</comment>
<dbReference type="EMBL" id="JPVP01000056">
    <property type="protein sequence ID" value="KGR84436.1"/>
    <property type="molecule type" value="Genomic_DNA"/>
</dbReference>
<proteinExistence type="inferred from homology"/>
<evidence type="ECO:0000256" key="4">
    <source>
        <dbReference type="ARBA" id="ARBA00022962"/>
    </source>
</evidence>
<keyword evidence="5 10" id="KW-0456">Lyase</keyword>
<dbReference type="EC" id="3.5.1.2" evidence="10"/>
<comment type="catalytic activity">
    <reaction evidence="7 10">
        <text>L-glutamine + H2O = L-glutamate + NH4(+)</text>
        <dbReference type="Rhea" id="RHEA:15889"/>
        <dbReference type="ChEBI" id="CHEBI:15377"/>
        <dbReference type="ChEBI" id="CHEBI:28938"/>
        <dbReference type="ChEBI" id="CHEBI:29985"/>
        <dbReference type="ChEBI" id="CHEBI:58359"/>
        <dbReference type="EC" id="3.5.1.2"/>
    </reaction>
</comment>
<dbReference type="GO" id="GO:1903600">
    <property type="term" value="C:glutaminase complex"/>
    <property type="evidence" value="ECO:0007669"/>
    <property type="project" value="TreeGrafter"/>
</dbReference>
<comment type="subunit">
    <text evidence="9 10">In the presence of PdxS, forms a dodecamer of heterodimers. Only shows activity in the heterodimer.</text>
</comment>
<dbReference type="GO" id="GO:0005829">
    <property type="term" value="C:cytosol"/>
    <property type="evidence" value="ECO:0007669"/>
    <property type="project" value="TreeGrafter"/>
</dbReference>
<dbReference type="Proteomes" id="UP000030437">
    <property type="component" value="Unassembled WGS sequence"/>
</dbReference>
<dbReference type="FunFam" id="3.40.50.880:FF:000010">
    <property type="entry name" value="uncharacterized protein LOC100176842 isoform X2"/>
    <property type="match status" value="1"/>
</dbReference>
<evidence type="ECO:0000256" key="8">
    <source>
        <dbReference type="ARBA" id="ARBA00054599"/>
    </source>
</evidence>
<dbReference type="InterPro" id="IPR002161">
    <property type="entry name" value="PdxT/SNO"/>
</dbReference>
<keyword evidence="3 10" id="KW-0663">Pyridoxal phosphate</keyword>
<keyword evidence="14" id="KW-1185">Reference proteome</keyword>
<evidence type="ECO:0000313" key="14">
    <source>
        <dbReference type="Proteomes" id="UP000030437"/>
    </source>
</evidence>
<dbReference type="PROSITE" id="PS01236">
    <property type="entry name" value="PDXT_SNO_1"/>
    <property type="match status" value="1"/>
</dbReference>
<feature type="binding site" evidence="10 12">
    <location>
        <begin position="46"/>
        <end position="48"/>
    </location>
    <ligand>
        <name>L-glutamine</name>
        <dbReference type="ChEBI" id="CHEBI:58359"/>
    </ligand>
</feature>
<accession>A0A0A3II34</accession>
<dbReference type="GO" id="GO:0006543">
    <property type="term" value="P:L-glutamine catabolic process"/>
    <property type="evidence" value="ECO:0007669"/>
    <property type="project" value="UniProtKB-UniRule"/>
</dbReference>
<feature type="active site" description="Nucleophile" evidence="10 11">
    <location>
        <position position="77"/>
    </location>
</feature>
<evidence type="ECO:0000256" key="5">
    <source>
        <dbReference type="ARBA" id="ARBA00023239"/>
    </source>
</evidence>
<keyword evidence="4 10" id="KW-0315">Glutamine amidotransferase</keyword>
<dbReference type="NCBIfam" id="TIGR03800">
    <property type="entry name" value="PLP_synth_Pdx2"/>
    <property type="match status" value="1"/>
</dbReference>
<keyword evidence="13" id="KW-0808">Transferase</keyword>
<dbReference type="eggNOG" id="COG0311">
    <property type="taxonomic scope" value="Bacteria"/>
</dbReference>
<dbReference type="GO" id="GO:0036381">
    <property type="term" value="F:pyridoxal 5'-phosphate synthase (glutamine hydrolysing) activity"/>
    <property type="evidence" value="ECO:0007669"/>
    <property type="project" value="UniProtKB-UniRule"/>
</dbReference>
<dbReference type="PANTHER" id="PTHR31559">
    <property type="entry name" value="PYRIDOXAL 5'-PHOSPHATE SYNTHASE SUBUNIT SNO"/>
    <property type="match status" value="1"/>
</dbReference>
<reference evidence="13 14" key="1">
    <citation type="submission" date="2014-02" db="EMBL/GenBank/DDBJ databases">
        <title>Draft genome sequence of Lysinibacillus odysseyi NBRC 100172.</title>
        <authorList>
            <person name="Zhang F."/>
            <person name="Wang G."/>
            <person name="Zhang L."/>
        </authorList>
    </citation>
    <scope>NUCLEOTIDE SEQUENCE [LARGE SCALE GENOMIC DNA]</scope>
    <source>
        <strain evidence="13 14">NBRC 100172</strain>
    </source>
</reference>
<dbReference type="RefSeq" id="WP_036155126.1">
    <property type="nucleotide sequence ID" value="NZ_AVCX01000005.1"/>
</dbReference>
<evidence type="ECO:0000256" key="7">
    <source>
        <dbReference type="ARBA" id="ARBA00049534"/>
    </source>
</evidence>
<comment type="function">
    <text evidence="8 10">Catalyzes the hydrolysis of glutamine to glutamate and ammonia as part of the biosynthesis of pyridoxal 5'-phosphate. The resulting ammonia molecule is channeled to the active site of PdxS.</text>
</comment>
<dbReference type="GO" id="GO:0008614">
    <property type="term" value="P:pyridoxine metabolic process"/>
    <property type="evidence" value="ECO:0007669"/>
    <property type="project" value="TreeGrafter"/>
</dbReference>
<dbReference type="InterPro" id="IPR029062">
    <property type="entry name" value="Class_I_gatase-like"/>
</dbReference>
<protein>
    <recommendedName>
        <fullName evidence="10">Pyridoxal 5'-phosphate synthase subunit PdxT</fullName>
        <ecNumber evidence="10">4.3.3.6</ecNumber>
    </recommendedName>
    <alternativeName>
        <fullName evidence="10">Pdx2</fullName>
    </alternativeName>
    <alternativeName>
        <fullName evidence="10">Pyridoxal 5'-phosphate synthase glutaminase subunit</fullName>
        <ecNumber evidence="10">3.5.1.2</ecNumber>
    </alternativeName>
</protein>
<evidence type="ECO:0000256" key="12">
    <source>
        <dbReference type="PIRSR" id="PIRSR005639-2"/>
    </source>
</evidence>
<dbReference type="AlphaFoldDB" id="A0A0A3II34"/>
<dbReference type="Gene3D" id="3.40.50.880">
    <property type="match status" value="1"/>
</dbReference>
<dbReference type="GO" id="GO:0016740">
    <property type="term" value="F:transferase activity"/>
    <property type="evidence" value="ECO:0007669"/>
    <property type="project" value="UniProtKB-KW"/>
</dbReference>
<feature type="active site" description="Charge relay system" evidence="10 11">
    <location>
        <position position="167"/>
    </location>
</feature>
<dbReference type="HAMAP" id="MF_01615">
    <property type="entry name" value="PdxT"/>
    <property type="match status" value="1"/>
</dbReference>
<dbReference type="SUPFAM" id="SSF52317">
    <property type="entry name" value="Class I glutamine amidotransferase-like"/>
    <property type="match status" value="1"/>
</dbReference>
<evidence type="ECO:0000313" key="13">
    <source>
        <dbReference type="EMBL" id="KGR84436.1"/>
    </source>
</evidence>
<gene>
    <name evidence="10" type="primary">pdxT</name>
    <name evidence="13" type="ORF">CD32_12675</name>
</gene>
<evidence type="ECO:0000256" key="10">
    <source>
        <dbReference type="HAMAP-Rule" id="MF_01615"/>
    </source>
</evidence>
<feature type="binding site" evidence="10 12">
    <location>
        <begin position="131"/>
        <end position="132"/>
    </location>
    <ligand>
        <name>L-glutamine</name>
        <dbReference type="ChEBI" id="CHEBI:58359"/>
    </ligand>
</feature>
<dbReference type="GO" id="GO:0042823">
    <property type="term" value="P:pyridoxal phosphate biosynthetic process"/>
    <property type="evidence" value="ECO:0007669"/>
    <property type="project" value="UniProtKB-UniRule"/>
</dbReference>
<organism evidence="13 14">
    <name type="scientific">Lysinibacillus odysseyi 34hs-1 = NBRC 100172</name>
    <dbReference type="NCBI Taxonomy" id="1220589"/>
    <lineage>
        <taxon>Bacteria</taxon>
        <taxon>Bacillati</taxon>
        <taxon>Bacillota</taxon>
        <taxon>Bacilli</taxon>
        <taxon>Bacillales</taxon>
        <taxon>Bacillaceae</taxon>
        <taxon>Lysinibacillus</taxon>
    </lineage>
</organism>
<comment type="caution">
    <text evidence="13">The sequence shown here is derived from an EMBL/GenBank/DDBJ whole genome shotgun (WGS) entry which is preliminary data.</text>
</comment>
<dbReference type="PROSITE" id="PS51273">
    <property type="entry name" value="GATASE_TYPE_1"/>
    <property type="match status" value="1"/>
</dbReference>
<evidence type="ECO:0000256" key="6">
    <source>
        <dbReference type="ARBA" id="ARBA00047992"/>
    </source>
</evidence>
<feature type="active site" description="Charge relay system" evidence="10 11">
    <location>
        <position position="169"/>
    </location>
</feature>
<evidence type="ECO:0000256" key="3">
    <source>
        <dbReference type="ARBA" id="ARBA00022898"/>
    </source>
</evidence>
<feature type="binding site" evidence="10 12">
    <location>
        <position position="103"/>
    </location>
    <ligand>
        <name>L-glutamine</name>
        <dbReference type="ChEBI" id="CHEBI:58359"/>
    </ligand>
</feature>
<evidence type="ECO:0000256" key="1">
    <source>
        <dbReference type="ARBA" id="ARBA00008345"/>
    </source>
</evidence>
<dbReference type="OrthoDB" id="9810320at2"/>
<dbReference type="STRING" id="1220589.CD32_12675"/>
<sequence>MKIGVLALQGAVTEHMKAIKACGAQSIAVKQGEQLKELDGLLLPGGESTAMRRLIDYAQMLPALTEFAKNKPVFGTCAGLILLAETVEGEEAHIGQMRMTARRNAFGRQVDSFETELAIEGVSDSFPAVFIRAPKIAAVENGVEVLATHEGDIVCAKDRHLLACSFHPELTGDRSLMKYFIEKMCSKQTVN</sequence>
<comment type="pathway">
    <text evidence="10">Cofactor biosynthesis; pyridoxal 5'-phosphate biosynthesis.</text>
</comment>